<evidence type="ECO:0000313" key="7">
    <source>
        <dbReference type="Proteomes" id="UP000245802"/>
    </source>
</evidence>
<gene>
    <name evidence="6" type="ORF">C1280_35305</name>
</gene>
<dbReference type="GO" id="GO:0003677">
    <property type="term" value="F:DNA binding"/>
    <property type="evidence" value="ECO:0007669"/>
    <property type="project" value="InterPro"/>
</dbReference>
<evidence type="ECO:0000313" key="6">
    <source>
        <dbReference type="EMBL" id="AWM41751.1"/>
    </source>
</evidence>
<dbReference type="InterPro" id="IPR029063">
    <property type="entry name" value="SAM-dependent_MTases_sf"/>
</dbReference>
<organism evidence="6 7">
    <name type="scientific">Gemmata obscuriglobus</name>
    <dbReference type="NCBI Taxonomy" id="114"/>
    <lineage>
        <taxon>Bacteria</taxon>
        <taxon>Pseudomonadati</taxon>
        <taxon>Planctomycetota</taxon>
        <taxon>Planctomycetia</taxon>
        <taxon>Gemmatales</taxon>
        <taxon>Gemmataceae</taxon>
        <taxon>Gemmata</taxon>
    </lineage>
</organism>
<keyword evidence="3 6" id="KW-0808">Transferase</keyword>
<reference evidence="6 7" key="1">
    <citation type="submission" date="2018-01" db="EMBL/GenBank/DDBJ databases">
        <title>G. obscuriglobus.</title>
        <authorList>
            <person name="Franke J."/>
            <person name="Blomberg W."/>
            <person name="Selmecki A."/>
        </authorList>
    </citation>
    <scope>NUCLEOTIDE SEQUENCE [LARGE SCALE GENOMIC DNA]</scope>
    <source>
        <strain evidence="6 7">DSM 5831</strain>
    </source>
</reference>
<evidence type="ECO:0000256" key="4">
    <source>
        <dbReference type="RuleBase" id="RU362026"/>
    </source>
</evidence>
<dbReference type="SUPFAM" id="SSF53335">
    <property type="entry name" value="S-adenosyl-L-methionine-dependent methyltransferases"/>
    <property type="match status" value="1"/>
</dbReference>
<name>A0A2Z3HA44_9BACT</name>
<evidence type="ECO:0000256" key="2">
    <source>
        <dbReference type="ARBA" id="ARBA00022603"/>
    </source>
</evidence>
<dbReference type="RefSeq" id="WP_010043572.1">
    <property type="nucleotide sequence ID" value="NZ_CP025958.1"/>
</dbReference>
<proteinExistence type="inferred from homology"/>
<dbReference type="AlphaFoldDB" id="A0A2Z3HA44"/>
<dbReference type="Proteomes" id="UP000245802">
    <property type="component" value="Chromosome"/>
</dbReference>
<dbReference type="OrthoDB" id="9773571at2"/>
<dbReference type="GO" id="GO:0008170">
    <property type="term" value="F:N-methyltransferase activity"/>
    <property type="evidence" value="ECO:0007669"/>
    <property type="project" value="InterPro"/>
</dbReference>
<dbReference type="PRINTS" id="PR00508">
    <property type="entry name" value="S21N4MTFRASE"/>
</dbReference>
<evidence type="ECO:0000256" key="3">
    <source>
        <dbReference type="ARBA" id="ARBA00022679"/>
    </source>
</evidence>
<dbReference type="KEGG" id="gog:C1280_35305"/>
<dbReference type="REBASE" id="252470">
    <property type="entry name" value="M.Gob5831ORF35305P"/>
</dbReference>
<dbReference type="InterPro" id="IPR001091">
    <property type="entry name" value="RM_Methyltransferase"/>
</dbReference>
<dbReference type="InterPro" id="IPR002941">
    <property type="entry name" value="DNA_methylase_N4/N6"/>
</dbReference>
<dbReference type="PROSITE" id="PS00092">
    <property type="entry name" value="N6_MTASE"/>
    <property type="match status" value="1"/>
</dbReference>
<dbReference type="Gene3D" id="3.40.50.150">
    <property type="entry name" value="Vaccinia Virus protein VP39"/>
    <property type="match status" value="1"/>
</dbReference>
<comment type="similarity">
    <text evidence="1 4">Belongs to the N(4)/N(6)-methyltransferase family.</text>
</comment>
<evidence type="ECO:0000256" key="1">
    <source>
        <dbReference type="ARBA" id="ARBA00006594"/>
    </source>
</evidence>
<keyword evidence="7" id="KW-1185">Reference proteome</keyword>
<keyword evidence="2 6" id="KW-0489">Methyltransferase</keyword>
<dbReference type="InterPro" id="IPR002052">
    <property type="entry name" value="DNA_methylase_N6_adenine_CS"/>
</dbReference>
<evidence type="ECO:0000259" key="5">
    <source>
        <dbReference type="Pfam" id="PF01555"/>
    </source>
</evidence>
<dbReference type="EMBL" id="CP025958">
    <property type="protein sequence ID" value="AWM41751.1"/>
    <property type="molecule type" value="Genomic_DNA"/>
</dbReference>
<feature type="domain" description="DNA methylase N-4/N-6" evidence="5">
    <location>
        <begin position="173"/>
        <end position="234"/>
    </location>
</feature>
<accession>A0A2Z3HA44</accession>
<sequence length="256" mass="27555">MKIELPTAAEPVRIVQGESLAVLVDLPSEAFDLVLADPPYSSGGFTRGDKISGVRKKYQQTGTRREYPAFAGDTRDQRAYGYWSALWLAQCLRAARPGTICGVFADWRQLPVTVDAIQAGGWVYRGIVPWHKPGARPTQGRFTSSCEYLVWGTKGPRPLEGAPLPGFYSVGVKQADKHHLTGKPTELLRELVKIAPASGLVLDPFAGSFTSAVAAALEGRRCLAIECEAPYVAIGRQRVADALGLAEVPGYLAGDA</sequence>
<dbReference type="Pfam" id="PF01555">
    <property type="entry name" value="N6_N4_Mtase"/>
    <property type="match status" value="1"/>
</dbReference>
<dbReference type="EC" id="2.1.1.-" evidence="4"/>
<dbReference type="GO" id="GO:0032259">
    <property type="term" value="P:methylation"/>
    <property type="evidence" value="ECO:0007669"/>
    <property type="project" value="UniProtKB-KW"/>
</dbReference>
<protein>
    <recommendedName>
        <fullName evidence="4">Methyltransferase</fullName>
        <ecNumber evidence="4">2.1.1.-</ecNumber>
    </recommendedName>
</protein>